<keyword evidence="2" id="KW-0479">Metal-binding</keyword>
<dbReference type="AlphaFoldDB" id="A0A8K0V8Z5"/>
<dbReference type="PANTHER" id="PTHR11014">
    <property type="entry name" value="PEPTIDASE M20 FAMILY MEMBER"/>
    <property type="match status" value="1"/>
</dbReference>
<evidence type="ECO:0000256" key="2">
    <source>
        <dbReference type="PIRSR" id="PIRSR005962-1"/>
    </source>
</evidence>
<dbReference type="PANTHER" id="PTHR11014:SF63">
    <property type="entry name" value="METALLOPEPTIDASE, PUTATIVE (AFU_ORTHOLOGUE AFUA_6G09600)-RELATED"/>
    <property type="match status" value="1"/>
</dbReference>
<keyword evidence="1" id="KW-0378">Hydrolase</keyword>
<feature type="binding site" evidence="2">
    <location>
        <position position="362"/>
    </location>
    <ligand>
        <name>Mn(2+)</name>
        <dbReference type="ChEBI" id="CHEBI:29035"/>
        <label>2</label>
    </ligand>
</feature>
<feature type="binding site" evidence="2">
    <location>
        <position position="106"/>
    </location>
    <ligand>
        <name>Mn(2+)</name>
        <dbReference type="ChEBI" id="CHEBI:29035"/>
        <label>2</label>
    </ligand>
</feature>
<gene>
    <name evidence="4" type="ORF">JL811_11645</name>
</gene>
<dbReference type="Gene3D" id="3.30.70.360">
    <property type="match status" value="1"/>
</dbReference>
<name>A0A8K0V8Z5_9RHOB</name>
<feature type="binding site" evidence="2">
    <location>
        <position position="167"/>
    </location>
    <ligand>
        <name>Mn(2+)</name>
        <dbReference type="ChEBI" id="CHEBI:29035"/>
        <label>2</label>
    </ligand>
</feature>
<dbReference type="Proteomes" id="UP000648908">
    <property type="component" value="Unassembled WGS sequence"/>
</dbReference>
<reference evidence="4" key="1">
    <citation type="submission" date="2021-01" db="EMBL/GenBank/DDBJ databases">
        <title>Tabrizicola alba sp. nov. a motile alkaliphilic bacterium isolated from a soda lake.</title>
        <authorList>
            <person name="Szuroczki S."/>
            <person name="Abbaszade G."/>
            <person name="Schumann P."/>
            <person name="Toth E."/>
        </authorList>
    </citation>
    <scope>NUCLEOTIDE SEQUENCE</scope>
    <source>
        <strain evidence="4">DMG-N-6</strain>
    </source>
</reference>
<evidence type="ECO:0000313" key="4">
    <source>
        <dbReference type="EMBL" id="MBL4917874.1"/>
    </source>
</evidence>
<dbReference type="SUPFAM" id="SSF55031">
    <property type="entry name" value="Bacterial exopeptidase dimerisation domain"/>
    <property type="match status" value="1"/>
</dbReference>
<dbReference type="InterPro" id="IPR036264">
    <property type="entry name" value="Bact_exopeptidase_dim_dom"/>
</dbReference>
<dbReference type="GO" id="GO:0046872">
    <property type="term" value="F:metal ion binding"/>
    <property type="evidence" value="ECO:0007669"/>
    <property type="project" value="UniProtKB-KW"/>
</dbReference>
<comment type="caution">
    <text evidence="4">The sequence shown here is derived from an EMBL/GenBank/DDBJ whole genome shotgun (WGS) entry which is preliminary data.</text>
</comment>
<sequence length="391" mass="41553">MPVLNAIAGYADEMKGWRQHLHRYPELAFDCHETAAFIVARLREFGVDEIHEGIATSGVVAIINGQGAEQGNGPVIGLRADMDALPITELTGADHASTRPGKMHACGHDGHVAMLLGAAKYLCETRRFAGKVALLFQPAEEDGGGGQVMVQEGVMDRFGIGQVFGIHNAPNVPFGHFQGTTGELMASVDTATVKVTGKGGHGANPHECVDPVVAIVAMVQSLQTILSRNLSAHDEAVVSVTQIHTGSASNIIPEDGWFCATIRCFKPDVREMLKRRFHEIVAGHAAAFGVRAEVDYDWGYPATVNHEAQALFAGDVAAEVAGPDAVNLNGGREMGSEDFSYMLEARPGAYFFMGSGPGAGLHHAAFDFNDEVAPLGASFFARLVERAQPPA</sequence>
<dbReference type="PIRSF" id="PIRSF005962">
    <property type="entry name" value="Pept_M20D_amidohydro"/>
    <property type="match status" value="1"/>
</dbReference>
<dbReference type="FunFam" id="3.30.70.360:FF:000001">
    <property type="entry name" value="N-acetyldiaminopimelate deacetylase"/>
    <property type="match status" value="1"/>
</dbReference>
<dbReference type="Pfam" id="PF01546">
    <property type="entry name" value="Peptidase_M20"/>
    <property type="match status" value="1"/>
</dbReference>
<organism evidence="4 5">
    <name type="scientific">Szabonella alba</name>
    <dbReference type="NCBI Taxonomy" id="2804194"/>
    <lineage>
        <taxon>Bacteria</taxon>
        <taxon>Pseudomonadati</taxon>
        <taxon>Pseudomonadota</taxon>
        <taxon>Alphaproteobacteria</taxon>
        <taxon>Rhodobacterales</taxon>
        <taxon>Paracoccaceae</taxon>
        <taxon>Szabonella</taxon>
    </lineage>
</organism>
<dbReference type="InterPro" id="IPR017439">
    <property type="entry name" value="Amidohydrolase"/>
</dbReference>
<dbReference type="RefSeq" id="WP_202688787.1">
    <property type="nucleotide sequence ID" value="NZ_JAESVN010000004.1"/>
</dbReference>
<feature type="binding site" evidence="2">
    <location>
        <position position="141"/>
    </location>
    <ligand>
        <name>Mn(2+)</name>
        <dbReference type="ChEBI" id="CHEBI:29035"/>
        <label>2</label>
    </ligand>
</feature>
<dbReference type="InterPro" id="IPR011650">
    <property type="entry name" value="Peptidase_M20_dimer"/>
</dbReference>
<dbReference type="Pfam" id="PF07687">
    <property type="entry name" value="M20_dimer"/>
    <property type="match status" value="1"/>
</dbReference>
<accession>A0A8K0V8Z5</accession>
<comment type="cofactor">
    <cofactor evidence="2">
        <name>Mn(2+)</name>
        <dbReference type="ChEBI" id="CHEBI:29035"/>
    </cofactor>
    <text evidence="2">The Mn(2+) ion enhances activity.</text>
</comment>
<dbReference type="InterPro" id="IPR002933">
    <property type="entry name" value="Peptidase_M20"/>
</dbReference>
<dbReference type="NCBIfam" id="TIGR01891">
    <property type="entry name" value="amidohydrolases"/>
    <property type="match status" value="1"/>
</dbReference>
<proteinExistence type="predicted"/>
<evidence type="ECO:0000259" key="3">
    <source>
        <dbReference type="Pfam" id="PF07687"/>
    </source>
</evidence>
<dbReference type="GO" id="GO:0050118">
    <property type="term" value="F:N-acetyldiaminopimelate deacetylase activity"/>
    <property type="evidence" value="ECO:0007669"/>
    <property type="project" value="UniProtKB-ARBA"/>
</dbReference>
<dbReference type="EMBL" id="JAESVN010000004">
    <property type="protein sequence ID" value="MBL4917874.1"/>
    <property type="molecule type" value="Genomic_DNA"/>
</dbReference>
<feature type="domain" description="Peptidase M20 dimerisation" evidence="3">
    <location>
        <begin position="190"/>
        <end position="285"/>
    </location>
</feature>
<dbReference type="CDD" id="cd05666">
    <property type="entry name" value="M20_Acy1-like"/>
    <property type="match status" value="1"/>
</dbReference>
<dbReference type="Gene3D" id="3.40.630.10">
    <property type="entry name" value="Zn peptidases"/>
    <property type="match status" value="1"/>
</dbReference>
<keyword evidence="2" id="KW-0464">Manganese</keyword>
<protein>
    <submittedName>
        <fullName evidence="4">Amidohydrolase</fullName>
    </submittedName>
</protein>
<dbReference type="SUPFAM" id="SSF53187">
    <property type="entry name" value="Zn-dependent exopeptidases"/>
    <property type="match status" value="1"/>
</dbReference>
<evidence type="ECO:0000256" key="1">
    <source>
        <dbReference type="ARBA" id="ARBA00022801"/>
    </source>
</evidence>
<evidence type="ECO:0000313" key="5">
    <source>
        <dbReference type="Proteomes" id="UP000648908"/>
    </source>
</evidence>
<dbReference type="GO" id="GO:0019877">
    <property type="term" value="P:diaminopimelate biosynthetic process"/>
    <property type="evidence" value="ECO:0007669"/>
    <property type="project" value="UniProtKB-ARBA"/>
</dbReference>
<keyword evidence="5" id="KW-1185">Reference proteome</keyword>
<feature type="binding site" evidence="2">
    <location>
        <position position="108"/>
    </location>
    <ligand>
        <name>Mn(2+)</name>
        <dbReference type="ChEBI" id="CHEBI:29035"/>
        <label>2</label>
    </ligand>
</feature>